<dbReference type="InterPro" id="IPR038508">
    <property type="entry name" value="ArfGAP_dom_sf"/>
</dbReference>
<dbReference type="AlphaFoldDB" id="A0AAX6ER00"/>
<dbReference type="InterPro" id="IPR037278">
    <property type="entry name" value="ARFGAP/RecO"/>
</dbReference>
<keyword evidence="1" id="KW-0479">Metal-binding</keyword>
<feature type="region of interest" description="Disordered" evidence="5">
    <location>
        <begin position="205"/>
        <end position="241"/>
    </location>
</feature>
<feature type="compositionally biased region" description="Polar residues" evidence="5">
    <location>
        <begin position="389"/>
        <end position="399"/>
    </location>
</feature>
<feature type="domain" description="Arf-GAP" evidence="6">
    <location>
        <begin position="11"/>
        <end position="129"/>
    </location>
</feature>
<dbReference type="SUPFAM" id="SSF57863">
    <property type="entry name" value="ArfGap/RecO-like zinc finger"/>
    <property type="match status" value="1"/>
</dbReference>
<dbReference type="Gene3D" id="1.10.220.150">
    <property type="entry name" value="Arf GTPase activating protein"/>
    <property type="match status" value="1"/>
</dbReference>
<feature type="region of interest" description="Disordered" evidence="5">
    <location>
        <begin position="255"/>
        <end position="289"/>
    </location>
</feature>
<reference evidence="7" key="1">
    <citation type="journal article" date="2023" name="GigaByte">
        <title>Genome assembly of the bearded iris, Iris pallida Lam.</title>
        <authorList>
            <person name="Bruccoleri R.E."/>
            <person name="Oakeley E.J."/>
            <person name="Faust A.M.E."/>
            <person name="Altorfer M."/>
            <person name="Dessus-Babus S."/>
            <person name="Burckhardt D."/>
            <person name="Oertli M."/>
            <person name="Naumann U."/>
            <person name="Petersen F."/>
            <person name="Wong J."/>
        </authorList>
    </citation>
    <scope>NUCLEOTIDE SEQUENCE</scope>
    <source>
        <strain evidence="7">GSM-AAB239-AS_SAM_17_03QT</strain>
    </source>
</reference>
<gene>
    <name evidence="7" type="ORF">M6B38_174815</name>
</gene>
<dbReference type="PROSITE" id="PS50115">
    <property type="entry name" value="ARFGAP"/>
    <property type="match status" value="1"/>
</dbReference>
<comment type="caution">
    <text evidence="7">The sequence shown here is derived from an EMBL/GenBank/DDBJ whole genome shotgun (WGS) entry which is preliminary data.</text>
</comment>
<sequence>MLGKREEERNEKILRGLLKLPPNRNCINCNSLGPQYVCTSFWTFVCMTCSGIHREFTHRVKSVSMAKFTTQEIEALQKGGNQRAREMFLKDWDMQGMRLPSNSNVEKIREFIRDVYIRKKYAGGAASDKPPRDVQNLKNHEEDNRRPSSYHSFSQSPPYENQYEDRRYGKSQTITVTRRRGSDQGLYGGTISSAVCSPTRLREQVHEERFSNGGSGSRISDYSLPSSQSPNFQDSGRSSPTLHQLQDMIVENARSQMSNRSSSVKRDNDVIQHPQRTASSGSYASADNGSKLSKSITWEITTGTVDRTQQAAASTAASLSRSSTYRHATNQDLASVSSMRPLTGSSVQSTNLFANVSHPSSSTPLEKKQSAVSTSVNEGWATFDLPQPVASTSETSKGVSTMAPPGNGTPKGSEDALALMHGSAQWLPFENSAVPGLFTSTSDQFNLSSHGDLRSSDQKSSQSWSAFDDFPGAISHSSFVSLPGNSGLQFPVHLSSTSENSQIGFITTVDFNRSQKSAANNAVPGLGFPSPIGISIPSISTSALPPMQAEASRGPKSTNPFASYDIGLEVNDSFLDMSSLQAAMPNPQIPTPFLSGLPQQWFPQNSVTQGGLAYMERQSHPQTSNLPGFPPHGSVASFGGNPFA</sequence>
<feature type="region of interest" description="Disordered" evidence="5">
    <location>
        <begin position="619"/>
        <end position="644"/>
    </location>
</feature>
<feature type="region of interest" description="Disordered" evidence="5">
    <location>
        <begin position="123"/>
        <end position="192"/>
    </location>
</feature>
<organism evidence="7 8">
    <name type="scientific">Iris pallida</name>
    <name type="common">Sweet iris</name>
    <dbReference type="NCBI Taxonomy" id="29817"/>
    <lineage>
        <taxon>Eukaryota</taxon>
        <taxon>Viridiplantae</taxon>
        <taxon>Streptophyta</taxon>
        <taxon>Embryophyta</taxon>
        <taxon>Tracheophyta</taxon>
        <taxon>Spermatophyta</taxon>
        <taxon>Magnoliopsida</taxon>
        <taxon>Liliopsida</taxon>
        <taxon>Asparagales</taxon>
        <taxon>Iridaceae</taxon>
        <taxon>Iridoideae</taxon>
        <taxon>Irideae</taxon>
        <taxon>Iris</taxon>
    </lineage>
</organism>
<dbReference type="Pfam" id="PF01412">
    <property type="entry name" value="ArfGap"/>
    <property type="match status" value="1"/>
</dbReference>
<evidence type="ECO:0000256" key="3">
    <source>
        <dbReference type="ARBA" id="ARBA00022833"/>
    </source>
</evidence>
<dbReference type="PANTHER" id="PTHR46085:SF4">
    <property type="entry name" value="ADP-RIBOSYLATION FACTOR GTPASE-ACTIVATING PROTEIN AGD14-RELATED"/>
    <property type="match status" value="1"/>
</dbReference>
<evidence type="ECO:0000313" key="7">
    <source>
        <dbReference type="EMBL" id="KAJ6806500.1"/>
    </source>
</evidence>
<dbReference type="CDD" id="cd08838">
    <property type="entry name" value="ArfGap_AGFG"/>
    <property type="match status" value="1"/>
</dbReference>
<dbReference type="EMBL" id="JANAVB010034617">
    <property type="protein sequence ID" value="KAJ6806500.1"/>
    <property type="molecule type" value="Genomic_DNA"/>
</dbReference>
<dbReference type="Proteomes" id="UP001140949">
    <property type="component" value="Unassembled WGS sequence"/>
</dbReference>
<accession>A0AAX6ER00</accession>
<keyword evidence="3" id="KW-0862">Zinc</keyword>
<evidence type="ECO:0000259" key="6">
    <source>
        <dbReference type="PROSITE" id="PS50115"/>
    </source>
</evidence>
<dbReference type="FunFam" id="1.10.220.150:FF:000005">
    <property type="entry name" value="Arf-GAP domain and FG repeat-containing protein 1"/>
    <property type="match status" value="1"/>
</dbReference>
<proteinExistence type="predicted"/>
<dbReference type="PRINTS" id="PR00405">
    <property type="entry name" value="REVINTRACTNG"/>
</dbReference>
<dbReference type="PANTHER" id="PTHR46085">
    <property type="entry name" value="ARFGAP/RECO-RELATED"/>
    <property type="match status" value="1"/>
</dbReference>
<evidence type="ECO:0000256" key="2">
    <source>
        <dbReference type="ARBA" id="ARBA00022771"/>
    </source>
</evidence>
<protein>
    <submittedName>
        <fullName evidence="7">ADP-ribosylation factor GTPase-activating protein AGD14 isoform X1</fullName>
    </submittedName>
</protein>
<evidence type="ECO:0000313" key="8">
    <source>
        <dbReference type="Proteomes" id="UP001140949"/>
    </source>
</evidence>
<feature type="compositionally biased region" description="Polar residues" evidence="5">
    <location>
        <begin position="274"/>
        <end position="289"/>
    </location>
</feature>
<evidence type="ECO:0000256" key="1">
    <source>
        <dbReference type="ARBA" id="ARBA00022723"/>
    </source>
</evidence>
<name>A0AAX6ER00_IRIPA</name>
<keyword evidence="8" id="KW-1185">Reference proteome</keyword>
<evidence type="ECO:0000256" key="5">
    <source>
        <dbReference type="SAM" id="MobiDB-lite"/>
    </source>
</evidence>
<dbReference type="InterPro" id="IPR044820">
    <property type="entry name" value="AGD14-like"/>
</dbReference>
<dbReference type="SMART" id="SM00105">
    <property type="entry name" value="ArfGap"/>
    <property type="match status" value="1"/>
</dbReference>
<keyword evidence="2 4" id="KW-0863">Zinc-finger</keyword>
<feature type="compositionally biased region" description="Polar residues" evidence="5">
    <location>
        <begin position="147"/>
        <end position="159"/>
    </location>
</feature>
<evidence type="ECO:0000256" key="4">
    <source>
        <dbReference type="PROSITE-ProRule" id="PRU00288"/>
    </source>
</evidence>
<dbReference type="GO" id="GO:0008270">
    <property type="term" value="F:zinc ion binding"/>
    <property type="evidence" value="ECO:0007669"/>
    <property type="project" value="UniProtKB-KW"/>
</dbReference>
<dbReference type="InterPro" id="IPR001164">
    <property type="entry name" value="ArfGAP_dom"/>
</dbReference>
<dbReference type="GO" id="GO:0005096">
    <property type="term" value="F:GTPase activator activity"/>
    <property type="evidence" value="ECO:0007669"/>
    <property type="project" value="InterPro"/>
</dbReference>
<reference evidence="7" key="2">
    <citation type="submission" date="2023-04" db="EMBL/GenBank/DDBJ databases">
        <authorList>
            <person name="Bruccoleri R.E."/>
            <person name="Oakeley E.J."/>
            <person name="Faust A.-M."/>
            <person name="Dessus-Babus S."/>
            <person name="Altorfer M."/>
            <person name="Burckhardt D."/>
            <person name="Oertli M."/>
            <person name="Naumann U."/>
            <person name="Petersen F."/>
            <person name="Wong J."/>
        </authorList>
    </citation>
    <scope>NUCLEOTIDE SEQUENCE</scope>
    <source>
        <strain evidence="7">GSM-AAB239-AS_SAM_17_03QT</strain>
        <tissue evidence="7">Leaf</tissue>
    </source>
</reference>
<feature type="compositionally biased region" description="Polar residues" evidence="5">
    <location>
        <begin position="217"/>
        <end position="241"/>
    </location>
</feature>
<feature type="region of interest" description="Disordered" evidence="5">
    <location>
        <begin position="388"/>
        <end position="414"/>
    </location>
</feature>